<accession>K1RTF9</accession>
<dbReference type="PANTHER" id="PTHR24221">
    <property type="entry name" value="ATP-BINDING CASSETTE SUB-FAMILY B"/>
    <property type="match status" value="1"/>
</dbReference>
<reference evidence="2" key="1">
    <citation type="journal article" date="2013" name="Environ. Microbiol.">
        <title>Microbiota from the distal guts of lean and obese adolescents exhibit partial functional redundancy besides clear differences in community structure.</title>
        <authorList>
            <person name="Ferrer M."/>
            <person name="Ruiz A."/>
            <person name="Lanza F."/>
            <person name="Haange S.B."/>
            <person name="Oberbach A."/>
            <person name="Till H."/>
            <person name="Bargiela R."/>
            <person name="Campoy C."/>
            <person name="Segura M.T."/>
            <person name="Richter M."/>
            <person name="von Bergen M."/>
            <person name="Seifert J."/>
            <person name="Suarez A."/>
        </authorList>
    </citation>
    <scope>NUCLEOTIDE SEQUENCE</scope>
</reference>
<dbReference type="AlphaFoldDB" id="K1RTF9"/>
<dbReference type="InterPro" id="IPR027417">
    <property type="entry name" value="P-loop_NTPase"/>
</dbReference>
<dbReference type="Pfam" id="PF00005">
    <property type="entry name" value="ABC_tran"/>
    <property type="match status" value="1"/>
</dbReference>
<gene>
    <name evidence="2" type="ORF">LEA_17185</name>
</gene>
<dbReference type="GO" id="GO:0005524">
    <property type="term" value="F:ATP binding"/>
    <property type="evidence" value="ECO:0007669"/>
    <property type="project" value="InterPro"/>
</dbReference>
<evidence type="ECO:0000313" key="2">
    <source>
        <dbReference type="EMBL" id="EKC51862.1"/>
    </source>
</evidence>
<dbReference type="Gene3D" id="3.40.50.300">
    <property type="entry name" value="P-loop containing nucleotide triphosphate hydrolases"/>
    <property type="match status" value="1"/>
</dbReference>
<dbReference type="PANTHER" id="PTHR24221:SF654">
    <property type="entry name" value="ATP-BINDING CASSETTE SUB-FAMILY B MEMBER 6"/>
    <property type="match status" value="1"/>
</dbReference>
<comment type="caution">
    <text evidence="2">The sequence shown here is derived from an EMBL/GenBank/DDBJ whole genome shotgun (WGS) entry which is preliminary data.</text>
</comment>
<dbReference type="GO" id="GO:0042626">
    <property type="term" value="F:ATPase-coupled transmembrane transporter activity"/>
    <property type="evidence" value="ECO:0007669"/>
    <property type="project" value="TreeGrafter"/>
</dbReference>
<dbReference type="SUPFAM" id="SSF52540">
    <property type="entry name" value="P-loop containing nucleoside triphosphate hydrolases"/>
    <property type="match status" value="1"/>
</dbReference>
<feature type="domain" description="ABC transporter" evidence="1">
    <location>
        <begin position="59"/>
        <end position="91"/>
    </location>
</feature>
<evidence type="ECO:0000259" key="1">
    <source>
        <dbReference type="Pfam" id="PF00005"/>
    </source>
</evidence>
<organism evidence="2">
    <name type="scientific">human gut metagenome</name>
    <dbReference type="NCBI Taxonomy" id="408170"/>
    <lineage>
        <taxon>unclassified sequences</taxon>
        <taxon>metagenomes</taxon>
        <taxon>organismal metagenomes</taxon>
    </lineage>
</organism>
<proteinExistence type="predicted"/>
<dbReference type="InterPro" id="IPR039421">
    <property type="entry name" value="Type_1_exporter"/>
</dbReference>
<sequence>MGSFAMMNLANASLDNIAEINNLPTENEKQGITQFADTQADVRFENVSFSYDGKREAVSHVSFSAKPGTITALVGPSGSGKSTLLNLIPGFT</sequence>
<name>K1RTF9_9ZZZZ</name>
<dbReference type="EMBL" id="AJWY01011758">
    <property type="protein sequence ID" value="EKC51862.1"/>
    <property type="molecule type" value="Genomic_DNA"/>
</dbReference>
<dbReference type="GO" id="GO:0016887">
    <property type="term" value="F:ATP hydrolysis activity"/>
    <property type="evidence" value="ECO:0007669"/>
    <property type="project" value="InterPro"/>
</dbReference>
<protein>
    <submittedName>
        <fullName evidence="2">ABC-type multidrug transport system, ATPase and permease component</fullName>
    </submittedName>
</protein>
<dbReference type="InterPro" id="IPR003439">
    <property type="entry name" value="ABC_transporter-like_ATP-bd"/>
</dbReference>